<comment type="caution">
    <text evidence="4">The sequence shown here is derived from an EMBL/GenBank/DDBJ whole genome shotgun (WGS) entry which is preliminary data.</text>
</comment>
<reference evidence="5" key="1">
    <citation type="journal article" date="2019" name="Int. J. Syst. Evol. Microbiol.">
        <title>The Global Catalogue of Microorganisms (GCM) 10K type strain sequencing project: providing services to taxonomists for standard genome sequencing and annotation.</title>
        <authorList>
            <consortium name="The Broad Institute Genomics Platform"/>
            <consortium name="The Broad Institute Genome Sequencing Center for Infectious Disease"/>
            <person name="Wu L."/>
            <person name="Ma J."/>
        </authorList>
    </citation>
    <scope>NUCLEOTIDE SEQUENCE [LARGE SCALE GENOMIC DNA]</scope>
    <source>
        <strain evidence="5">KCTC 32998</strain>
    </source>
</reference>
<dbReference type="CDD" id="cd03048">
    <property type="entry name" value="GST_N_Ure2p_like"/>
    <property type="match status" value="1"/>
</dbReference>
<feature type="domain" description="GST C-terminal" evidence="3">
    <location>
        <begin position="90"/>
        <end position="213"/>
    </location>
</feature>
<dbReference type="InterPro" id="IPR004045">
    <property type="entry name" value="Glutathione_S-Trfase_N"/>
</dbReference>
<dbReference type="PANTHER" id="PTHR44051:SF19">
    <property type="entry name" value="DISULFIDE-BOND OXIDOREDUCTASE YFCG"/>
    <property type="match status" value="1"/>
</dbReference>
<proteinExistence type="inferred from homology"/>
<organism evidence="4 5">
    <name type="scientific">Salinicola rhizosphaerae</name>
    <dbReference type="NCBI Taxonomy" id="1443141"/>
    <lineage>
        <taxon>Bacteria</taxon>
        <taxon>Pseudomonadati</taxon>
        <taxon>Pseudomonadota</taxon>
        <taxon>Gammaproteobacteria</taxon>
        <taxon>Oceanospirillales</taxon>
        <taxon>Halomonadaceae</taxon>
        <taxon>Salinicola</taxon>
    </lineage>
</organism>
<dbReference type="PROSITE" id="PS50405">
    <property type="entry name" value="GST_CTER"/>
    <property type="match status" value="1"/>
</dbReference>
<dbReference type="PROSITE" id="PS50404">
    <property type="entry name" value="GST_NTER"/>
    <property type="match status" value="1"/>
</dbReference>
<dbReference type="InterPro" id="IPR010987">
    <property type="entry name" value="Glutathione-S-Trfase_C-like"/>
</dbReference>
<dbReference type="SFLD" id="SFLDG01151">
    <property type="entry name" value="Main.2:_Nu-like"/>
    <property type="match status" value="1"/>
</dbReference>
<accession>A0ABQ3DV40</accession>
<dbReference type="EMBL" id="BMZI01000003">
    <property type="protein sequence ID" value="GHB17371.1"/>
    <property type="molecule type" value="Genomic_DNA"/>
</dbReference>
<dbReference type="SFLD" id="SFLDG00358">
    <property type="entry name" value="Main_(cytGST)"/>
    <property type="match status" value="1"/>
</dbReference>
<dbReference type="RefSeq" id="WP_189444063.1">
    <property type="nucleotide sequence ID" value="NZ_BMZI01000003.1"/>
</dbReference>
<dbReference type="Gene3D" id="3.40.30.10">
    <property type="entry name" value="Glutaredoxin"/>
    <property type="match status" value="1"/>
</dbReference>
<dbReference type="InterPro" id="IPR036282">
    <property type="entry name" value="Glutathione-S-Trfase_C_sf"/>
</dbReference>
<evidence type="ECO:0000259" key="3">
    <source>
        <dbReference type="PROSITE" id="PS50405"/>
    </source>
</evidence>
<evidence type="ECO:0000256" key="1">
    <source>
        <dbReference type="RuleBase" id="RU003494"/>
    </source>
</evidence>
<evidence type="ECO:0000313" key="5">
    <source>
        <dbReference type="Proteomes" id="UP000646745"/>
    </source>
</evidence>
<dbReference type="Pfam" id="PF00043">
    <property type="entry name" value="GST_C"/>
    <property type="match status" value="1"/>
</dbReference>
<keyword evidence="5" id="KW-1185">Reference proteome</keyword>
<dbReference type="CDD" id="cd10291">
    <property type="entry name" value="GST_C_YfcG_like"/>
    <property type="match status" value="1"/>
</dbReference>
<gene>
    <name evidence="4" type="ORF">GCM10009038_15160</name>
</gene>
<name>A0ABQ3DV40_9GAMM</name>
<dbReference type="InterPro" id="IPR040079">
    <property type="entry name" value="Glutathione_S-Trfase"/>
</dbReference>
<dbReference type="SUPFAM" id="SSF52833">
    <property type="entry name" value="Thioredoxin-like"/>
    <property type="match status" value="1"/>
</dbReference>
<evidence type="ECO:0000259" key="2">
    <source>
        <dbReference type="PROSITE" id="PS50404"/>
    </source>
</evidence>
<dbReference type="Proteomes" id="UP000646745">
    <property type="component" value="Unassembled WGS sequence"/>
</dbReference>
<dbReference type="Gene3D" id="1.20.1050.10">
    <property type="match status" value="1"/>
</dbReference>
<dbReference type="InterPro" id="IPR036249">
    <property type="entry name" value="Thioredoxin-like_sf"/>
</dbReference>
<dbReference type="InterPro" id="IPR004046">
    <property type="entry name" value="GST_C"/>
</dbReference>
<dbReference type="PANTHER" id="PTHR44051">
    <property type="entry name" value="GLUTATHIONE S-TRANSFERASE-RELATED"/>
    <property type="match status" value="1"/>
</dbReference>
<feature type="domain" description="GST N-terminal" evidence="2">
    <location>
        <begin position="1"/>
        <end position="87"/>
    </location>
</feature>
<dbReference type="Pfam" id="PF02798">
    <property type="entry name" value="GST_N"/>
    <property type="match status" value="1"/>
</dbReference>
<evidence type="ECO:0000313" key="4">
    <source>
        <dbReference type="EMBL" id="GHB17371.1"/>
    </source>
</evidence>
<comment type="similarity">
    <text evidence="1">Belongs to the GST superfamily.</text>
</comment>
<protein>
    <submittedName>
        <fullName evidence="4">Thiol:disulfide oxidoreductase</fullName>
    </submittedName>
</protein>
<dbReference type="SFLD" id="SFLDS00019">
    <property type="entry name" value="Glutathione_Transferase_(cytos"/>
    <property type="match status" value="1"/>
</dbReference>
<dbReference type="SUPFAM" id="SSF47616">
    <property type="entry name" value="GST C-terminal domain-like"/>
    <property type="match status" value="1"/>
</dbReference>
<sequence length="233" mass="27076">MIDLYYWTTPNGHKITLFLEEAGFDYRIHPINIGKGEQFAPAFLEISPNNRIPAIVDRAPSDRGQPLALFESGAILEYLADKSGKFLPEIGRQRYRVLQWLHWQMGGLGPMAGQNHHFRHYAPKKIDYAIERYVKETARLYGVLDRQLDDNDHVADDDYSIADIAIWPWIRSHEKQGQDLEDFPSLQRWFEQVGERAAVKRAYAKAEEINPDLIDPRNGVEMTDEARKHLFER</sequence>